<proteinExistence type="inferred from homology"/>
<dbReference type="Gene3D" id="3.30.1950.10">
    <property type="entry name" value="wza like domain"/>
    <property type="match status" value="1"/>
</dbReference>
<gene>
    <name evidence="19" type="ORF">A8975_1166</name>
</gene>
<evidence type="ECO:0000256" key="12">
    <source>
        <dbReference type="ARBA" id="ARBA00023139"/>
    </source>
</evidence>
<protein>
    <submittedName>
        <fullName evidence="19">Polysaccharide export outer membrane protein</fullName>
    </submittedName>
</protein>
<feature type="signal peptide" evidence="16">
    <location>
        <begin position="1"/>
        <end position="23"/>
    </location>
</feature>
<evidence type="ECO:0000256" key="9">
    <source>
        <dbReference type="ARBA" id="ARBA00023065"/>
    </source>
</evidence>
<evidence type="ECO:0000256" key="1">
    <source>
        <dbReference type="ARBA" id="ARBA00004571"/>
    </source>
</evidence>
<keyword evidence="14" id="KW-0449">Lipoprotein</keyword>
<dbReference type="InterPro" id="IPR003715">
    <property type="entry name" value="Poly_export_N"/>
</dbReference>
<dbReference type="Pfam" id="PF02563">
    <property type="entry name" value="Poly_export"/>
    <property type="match status" value="1"/>
</dbReference>
<evidence type="ECO:0000256" key="11">
    <source>
        <dbReference type="ARBA" id="ARBA00023136"/>
    </source>
</evidence>
<evidence type="ECO:0000256" key="13">
    <source>
        <dbReference type="ARBA" id="ARBA00023237"/>
    </source>
</evidence>
<keyword evidence="11 15" id="KW-0472">Membrane</keyword>
<dbReference type="InterPro" id="IPR049712">
    <property type="entry name" value="Poly_export"/>
</dbReference>
<reference evidence="19 20" key="1">
    <citation type="submission" date="2019-03" db="EMBL/GenBank/DDBJ databases">
        <title>Genomic Encyclopedia of Type Strains, Phase III (KMG-III): the genomes of soil and plant-associated and newly described type strains.</title>
        <authorList>
            <person name="Whitman W."/>
        </authorList>
    </citation>
    <scope>NUCLEOTIDE SEQUENCE [LARGE SCALE GENOMIC DNA]</scope>
    <source>
        <strain evidence="19 20">CGMCC 1.10957</strain>
    </source>
</reference>
<dbReference type="InterPro" id="IPR054765">
    <property type="entry name" value="SLBB_dom"/>
</dbReference>
<dbReference type="RefSeq" id="WP_129760126.1">
    <property type="nucleotide sequence ID" value="NZ_SOQZ01000002.1"/>
</dbReference>
<evidence type="ECO:0000313" key="20">
    <source>
        <dbReference type="Proteomes" id="UP000294930"/>
    </source>
</evidence>
<dbReference type="PANTHER" id="PTHR33619:SF3">
    <property type="entry name" value="POLYSACCHARIDE EXPORT PROTEIN GFCE-RELATED"/>
    <property type="match status" value="1"/>
</dbReference>
<dbReference type="Proteomes" id="UP000294930">
    <property type="component" value="Unassembled WGS sequence"/>
</dbReference>
<evidence type="ECO:0000256" key="8">
    <source>
        <dbReference type="ARBA" id="ARBA00023047"/>
    </source>
</evidence>
<evidence type="ECO:0000256" key="10">
    <source>
        <dbReference type="ARBA" id="ARBA00023114"/>
    </source>
</evidence>
<dbReference type="Gene3D" id="3.10.560.10">
    <property type="entry name" value="Outer membrane lipoprotein wza domain like"/>
    <property type="match status" value="1"/>
</dbReference>
<comment type="caution">
    <text evidence="19">The sequence shown here is derived from an EMBL/GenBank/DDBJ whole genome shotgun (WGS) entry which is preliminary data.</text>
</comment>
<accession>A0ABY2G5S4</accession>
<evidence type="ECO:0000256" key="15">
    <source>
        <dbReference type="SAM" id="Phobius"/>
    </source>
</evidence>
<comment type="subcellular location">
    <subcellularLocation>
        <location evidence="1">Cell outer membrane</location>
        <topology evidence="1">Multi-pass membrane protein</topology>
    </subcellularLocation>
</comment>
<dbReference type="Pfam" id="PF22461">
    <property type="entry name" value="SLBB_2"/>
    <property type="match status" value="1"/>
</dbReference>
<keyword evidence="20" id="KW-1185">Reference proteome</keyword>
<keyword evidence="5" id="KW-0762">Sugar transport</keyword>
<feature type="chain" id="PRO_5046603330" evidence="16">
    <location>
        <begin position="24"/>
        <end position="258"/>
    </location>
</feature>
<name>A0ABY2G5S4_9FLAO</name>
<evidence type="ECO:0000256" key="6">
    <source>
        <dbReference type="ARBA" id="ARBA00022692"/>
    </source>
</evidence>
<feature type="domain" description="SLBB" evidence="18">
    <location>
        <begin position="145"/>
        <end position="223"/>
    </location>
</feature>
<evidence type="ECO:0000256" key="16">
    <source>
        <dbReference type="SAM" id="SignalP"/>
    </source>
</evidence>
<comment type="similarity">
    <text evidence="2">Belongs to the BexD/CtrA/VexA family.</text>
</comment>
<evidence type="ECO:0000256" key="2">
    <source>
        <dbReference type="ARBA" id="ARBA00009450"/>
    </source>
</evidence>
<keyword evidence="12" id="KW-0564">Palmitate</keyword>
<keyword evidence="9" id="KW-0406">Ion transport</keyword>
<keyword evidence="8" id="KW-0625">Polysaccharide transport</keyword>
<evidence type="ECO:0000256" key="3">
    <source>
        <dbReference type="ARBA" id="ARBA00022448"/>
    </source>
</evidence>
<evidence type="ECO:0000256" key="7">
    <source>
        <dbReference type="ARBA" id="ARBA00022729"/>
    </source>
</evidence>
<keyword evidence="10" id="KW-0626">Porin</keyword>
<keyword evidence="4" id="KW-1134">Transmembrane beta strand</keyword>
<keyword evidence="6 15" id="KW-0812">Transmembrane</keyword>
<dbReference type="PANTHER" id="PTHR33619">
    <property type="entry name" value="POLYSACCHARIDE EXPORT PROTEIN GFCE-RELATED"/>
    <property type="match status" value="1"/>
</dbReference>
<sequence>MYKRTLLKTLFALSILVTSCASKKDIVYFQDEPLRVMDESNIHNYELKYKTDDLLTIDVSALNPESAMPFNLPAVSYNSSVISAQGSLKMQTYLIDINGDIEFPVLGKIKLGGLTRTQSTNFLKEKLTEYIKEPIVNIRLANFTVSVLGEVARPGTFTIQDERVTLPEALGLAGDLTIQGNRKNVLLIREVDGQKRFSKIDLTSINIVNSPIYYLEQNDVLYVEPNNAKVRQSSYNQNNGVIIAAVSTLATIAAILIK</sequence>
<evidence type="ECO:0000313" key="19">
    <source>
        <dbReference type="EMBL" id="TDY12402.1"/>
    </source>
</evidence>
<evidence type="ECO:0000256" key="14">
    <source>
        <dbReference type="ARBA" id="ARBA00023288"/>
    </source>
</evidence>
<organism evidence="19 20">
    <name type="scientific">Meridianimaribacter flavus</name>
    <dbReference type="NCBI Taxonomy" id="571115"/>
    <lineage>
        <taxon>Bacteria</taxon>
        <taxon>Pseudomonadati</taxon>
        <taxon>Bacteroidota</taxon>
        <taxon>Flavobacteriia</taxon>
        <taxon>Flavobacteriales</taxon>
        <taxon>Flavobacteriaceae</taxon>
        <taxon>Meridianimaribacter</taxon>
    </lineage>
</organism>
<evidence type="ECO:0000259" key="18">
    <source>
        <dbReference type="Pfam" id="PF22461"/>
    </source>
</evidence>
<keyword evidence="7 16" id="KW-0732">Signal</keyword>
<keyword evidence="3" id="KW-0813">Transport</keyword>
<evidence type="ECO:0000256" key="5">
    <source>
        <dbReference type="ARBA" id="ARBA00022597"/>
    </source>
</evidence>
<keyword evidence="13" id="KW-0998">Cell outer membrane</keyword>
<feature type="transmembrane region" description="Helical" evidence="15">
    <location>
        <begin position="240"/>
        <end position="257"/>
    </location>
</feature>
<evidence type="ECO:0000256" key="4">
    <source>
        <dbReference type="ARBA" id="ARBA00022452"/>
    </source>
</evidence>
<dbReference type="EMBL" id="SOQZ01000002">
    <property type="protein sequence ID" value="TDY12402.1"/>
    <property type="molecule type" value="Genomic_DNA"/>
</dbReference>
<evidence type="ECO:0000259" key="17">
    <source>
        <dbReference type="Pfam" id="PF02563"/>
    </source>
</evidence>
<feature type="domain" description="Polysaccharide export protein N-terminal" evidence="17">
    <location>
        <begin position="50"/>
        <end position="140"/>
    </location>
</feature>
<dbReference type="PROSITE" id="PS51257">
    <property type="entry name" value="PROKAR_LIPOPROTEIN"/>
    <property type="match status" value="1"/>
</dbReference>
<keyword evidence="15" id="KW-1133">Transmembrane helix</keyword>